<protein>
    <submittedName>
        <fullName evidence="1">Uncharacterized protein</fullName>
    </submittedName>
</protein>
<comment type="caution">
    <text evidence="1">The sequence shown here is derived from an EMBL/GenBank/DDBJ whole genome shotgun (WGS) entry which is preliminary data.</text>
</comment>
<keyword evidence="2" id="KW-1185">Reference proteome</keyword>
<dbReference type="Proteomes" id="UP001163324">
    <property type="component" value="Chromosome 6"/>
</dbReference>
<proteinExistence type="predicted"/>
<organism evidence="1 2">
    <name type="scientific">Trichothecium roseum</name>
    <dbReference type="NCBI Taxonomy" id="47278"/>
    <lineage>
        <taxon>Eukaryota</taxon>
        <taxon>Fungi</taxon>
        <taxon>Dikarya</taxon>
        <taxon>Ascomycota</taxon>
        <taxon>Pezizomycotina</taxon>
        <taxon>Sordariomycetes</taxon>
        <taxon>Hypocreomycetidae</taxon>
        <taxon>Hypocreales</taxon>
        <taxon>Hypocreales incertae sedis</taxon>
        <taxon>Trichothecium</taxon>
    </lineage>
</organism>
<reference evidence="1" key="1">
    <citation type="submission" date="2022-10" db="EMBL/GenBank/DDBJ databases">
        <title>Complete Genome of Trichothecium roseum strain YXFP-22015, a Plant Pathogen Isolated from Citrus.</title>
        <authorList>
            <person name="Wang Y."/>
            <person name="Zhu L."/>
        </authorList>
    </citation>
    <scope>NUCLEOTIDE SEQUENCE</scope>
    <source>
        <strain evidence="1">YXFP-22015</strain>
    </source>
</reference>
<evidence type="ECO:0000313" key="1">
    <source>
        <dbReference type="EMBL" id="KAI9898796.1"/>
    </source>
</evidence>
<name>A0ACC0UXE6_9HYPO</name>
<gene>
    <name evidence="1" type="ORF">N3K66_007156</name>
</gene>
<evidence type="ECO:0000313" key="2">
    <source>
        <dbReference type="Proteomes" id="UP001163324"/>
    </source>
</evidence>
<dbReference type="EMBL" id="CM047945">
    <property type="protein sequence ID" value="KAI9898796.1"/>
    <property type="molecule type" value="Genomic_DNA"/>
</dbReference>
<sequence length="3161" mass="349808">MQIGWLPRELDVSAVRLVVLSPDIDDLVSDRLPSYMVPSLYFTMAQLPTTATGKIDRRRLRQIGASYTMRQLAELSSKDAKAKQMPSTEVETQLQSIWAQVLNLDKDSIGVDDSFFRLGGDSITAMQISSAARAAGLNVTTADIMNKKTIGRLGRSAIKPIEAFSFGNSQTRGEPFDLSPIQKLYMQSQSNALACFDQSFLLEITETVPLASIQTGLERLVDKHDMLRSRFIRGSDGIWKQRITSDTEGSFSLRQTGTAGVEIAQVISESRGRLDIENGPLIVAHLFDKDDADMKQLLSLSIHHLVIDLVSWRVLLQELEALLRFNDFTAEPSISFQSWCAAQINHVTTTVSPTSYRPFEARKPQLEYWGQRSHIDATAEFVLDQAVTSRLLGACNDALHTKPFEIMMAALIHSFHQSFPDRWSPTVYNETHGREPWDSRIDISRTVGWFTSMHPVQVSENAGGDLLSVVREVKDCARNFPNNGWLYFASGMINNSTALVCPHEITFNYSGLYQQLENDQALFRRKDLPEGSEPAAAHQVSRFSLFDILINVQDGRAHVAVIYDTGLDHQAEIADWILGYQASLKQVAEFLGESKGMWTLSDFPLAFTSYDDLDRFYNINLPQLNLTAEEIEDIYPCSPMQEGILASQQKDPDTYRCGLLLDAGQGSKRSIQVGRVKTAWEAVVRQHEILRSIPVHAISGSSKSYNIVLKNPQPTIYIFESDKEVVDVAFFRARTGHLSRQKQGLQHELSICQLANGKVFIFLDVNHAIIDAHTLRLLRRDLQTAYNGRLQPSDASYKSFISFLDTEPEKEANEYWSSYLVGAEPCHFPQLADATLDGGRPEHVSLRVPDLDAAGLQAFCRQNEITPATLIQTAWAMVLKRYTGSSAPCFGNLASGRDLPIDEADEIAGPLIGMLTCYIPLDTSKSLLEILKTVQANTISSLQHQTTSLASVHKMLQLGSSTLFNSIFSIQHLDQTPSHNDTGGIRLETSDIVDPTEYDVVVTAGHSETRLDIAVTFSSDFMTHEQGHNLTQCLGDAIKAIVTHAALHLNEIDMMPESEKEKIWKLNQHVPEALDECVHRLIEIQVKSRPHSVALDACDGTITYGELDGFANQLAHTLHNSGIKTGSIVPLCFGRSKWTTVAVVAVLKTGAAFVMIEPTQPYGRLASIMEQTSAKLMLASKQQHELSHSLCDNVAKEAEHLAAEVVQPSGAGGNALLAVFFSSAKAKESVAVVTIPAHAEDAIAVQVPSYMVPSVYFEMSRLPMTVTGKIDRKRLREVAASFSAQQLTDLMTQSAGGKLMPSTDMERQLQLLWSQVLNLEPTQIGAHDSFFRLGGDSIGAMRLVAQGRLNSLHFTVADVFQKPRLSALAQVAQVKDLIGMDLVAPFSLLKDTNDMSSIIASLSGLCRISPDMIEDVYPSTPLQQGLLAMASKSPGSYTLRAVLELSPAVDIIRFRDVWERAVRKIPILRTRIVEYGNLGLLQAVIKDDEIDWIEAESLEAYLAEDGKKAMVLGHPLARYALVGKGKKYFVWTLHHALYDGGSLPLTLDFVEKLYSGGDDGTNTAKTVDIRPFVKHLISDNDAQASEYWRSQFSQNESAIYPNLPATCVEPRPSSVMKRSYALPSTLRYSDHTLATNYALAIEITPKPDEIEMLTMFDDKVLSNWEMDNVLDQFSHTLNRLIEAGQQTTVQELSTLAPRDLEMLWRWNEHVPVASEITSRIFNFSANSFDVFIYETMMALTNGACLCVPSDTDRKDRLESSMRELAASILITTPSVTKLLTPAEVPALEMIWVGGEPITLTEAGRWRNHARVLNCFGPAECCPVSILNHTAQDLSTVTRIGKGAGVVTWVVDATDHNSGHGAAALLAVFLSVGRPTPADASVRILTMPTQVEDELSDRLPSYMVPSVFIGVPELPLTTNGKTDRKRLREIVAGYTAQQLVEMSSQLSSKRQPSTETERSLQLLWSRVLNIELGSIGVDDTFTRLGGDSITAMQISSAARGMGLSISTADVLQKKTISKVARTALLTTQAVASQWTDNLDTPFGLSPIQKLYMQSTEDPTANFDQSFLLELSETVDRQLAKDAFDTLVSRHSMLRANFSRAADGSWQQSIKSVSNSSLNMAFMETDDPDDIAGIIASARAKLDIQHGPLIAAALIDQGNNSQLLFISIHHLVIDLVSWRVLLQDLEALLRSQALSPAPAMSFQSWYTAQAEYIGKISNNPASASPITPRKPELEYWGDVRTGKHITDSFVLDQRSTSALLGDCNEALRTRPPEIMIAALIHSFSLTFPDRASPAIFTETHGRETWNNSIDISQTVGWFTSMYPIQVSEEASPSFLHSLRETKDCARSFSYNGWLYFASLLQNNDATKSHGDKFPTEITFNYSGLYQQLETSDALFKNVPFPAGCEPPSEEAFTLSLFEIIFSIQNGCAHVSVTYDAGLKHQDGITTWVENYRRALFDAVALLKEAEPEWTLSDFPSVFNSYQDIGTFHAETLASLNIEMNAVESIYPCSPMQEGILTSQQKDPASYRCYTVFQVKESAQGSVDLDRIKAAWKAVVLQHELLRTIFISAVPNTAKVFNMIIKDPSPSIVILDQVDEDVNVEYFRARHDVDQQAKGHLEHHLSICRHKSGQVYVCLYINHALIDAHSQRIIQQDFVDAYNGNFTASGAPPYKSFVDYLEEQSHDEAQEYWMDRLRGAEPCHFPQLVASDETDRTAKRSLTVPNLESNVFSVFCREHEITPATLIQAAWAMVLQEYTGSLAVSFGNLASGRDLPIDEVNGIVGPLIGMTTCHVRLDPDATVLETLQAIQSDGISSLKHQTTSLASIHKILELKSTALFNSIMSVQRMSESQDGDSDFAVFDAQEAHDPTDYDMVVASGHSEKRLYIHVTYSTNLLTDTQGVALVERLSSVLRTIVERPNAPLRELDSMPAEEKETIWSRNHQLPLSIDRCIHDMFADQVKARPDAPAVEAWDGNLTYKELDEMTTLLALRLVSLGVKEGDIVPLLFERTMWTTVAVVAVLKAGGCFVVLEPSHPESRLALIVKQSAASLVLSSEVHCELASRLGQRGFIVGPHLAMERSNGTLMTSHLPKPSPSSPCYVVFTSGSTGTPKGVIIPHGALCTNIYYQADILGFHRDSRVLNFAANPFDLFAYETTMALANASVRLLP</sequence>
<accession>A0ACC0UXE6</accession>